<protein>
    <submittedName>
        <fullName evidence="2">Uncharacterized protein</fullName>
    </submittedName>
</protein>
<name>A0A9Q0BLF7_9MUSC</name>
<sequence>AFYFSSSSGLNSNKNLTSKPIEPLEPLGQGVMRQILVVGQRRARSLLAPELLPFVEELHRLAGVCRNTLRVGVRPDQVRMQQELLQVLLVHAQFAQQLAGVAPLQVHSTGLLAYPGASCLRLWRLLSGLPCLAALGSGGGRRCLPPDRACCRSCSLWPLASFGRPAGTGPVPDGPSGRGGRTSGSARTGPGSRATRPSGRWPGCCSCPPQAPSPHPGAPWKPRPAKGSTCCAKSKR</sequence>
<evidence type="ECO:0000313" key="3">
    <source>
        <dbReference type="Proteomes" id="UP001059596"/>
    </source>
</evidence>
<evidence type="ECO:0000256" key="1">
    <source>
        <dbReference type="SAM" id="MobiDB-lite"/>
    </source>
</evidence>
<keyword evidence="3" id="KW-1185">Reference proteome</keyword>
<accession>A0A9Q0BLF7</accession>
<evidence type="ECO:0000313" key="2">
    <source>
        <dbReference type="EMBL" id="KAI8035945.1"/>
    </source>
</evidence>
<comment type="caution">
    <text evidence="2">The sequence shown here is derived from an EMBL/GenBank/DDBJ whole genome shotgun (WGS) entry which is preliminary data.</text>
</comment>
<feature type="compositionally biased region" description="Pro residues" evidence="1">
    <location>
        <begin position="209"/>
        <end position="222"/>
    </location>
</feature>
<feature type="compositionally biased region" description="Low complexity" evidence="1">
    <location>
        <begin position="183"/>
        <end position="194"/>
    </location>
</feature>
<feature type="region of interest" description="Disordered" evidence="1">
    <location>
        <begin position="165"/>
        <end position="236"/>
    </location>
</feature>
<dbReference type="Proteomes" id="UP001059596">
    <property type="component" value="Unassembled WGS sequence"/>
</dbReference>
<dbReference type="AlphaFoldDB" id="A0A9Q0BLF7"/>
<gene>
    <name evidence="2" type="ORF">M5D96_011376</name>
</gene>
<organism evidence="2 3">
    <name type="scientific">Drosophila gunungcola</name>
    <name type="common">fruit fly</name>
    <dbReference type="NCBI Taxonomy" id="103775"/>
    <lineage>
        <taxon>Eukaryota</taxon>
        <taxon>Metazoa</taxon>
        <taxon>Ecdysozoa</taxon>
        <taxon>Arthropoda</taxon>
        <taxon>Hexapoda</taxon>
        <taxon>Insecta</taxon>
        <taxon>Pterygota</taxon>
        <taxon>Neoptera</taxon>
        <taxon>Endopterygota</taxon>
        <taxon>Diptera</taxon>
        <taxon>Brachycera</taxon>
        <taxon>Muscomorpha</taxon>
        <taxon>Ephydroidea</taxon>
        <taxon>Drosophilidae</taxon>
        <taxon>Drosophila</taxon>
        <taxon>Sophophora</taxon>
    </lineage>
</organism>
<feature type="non-terminal residue" evidence="2">
    <location>
        <position position="1"/>
    </location>
</feature>
<dbReference type="EMBL" id="JAMKOV010000028">
    <property type="protein sequence ID" value="KAI8035945.1"/>
    <property type="molecule type" value="Genomic_DNA"/>
</dbReference>
<proteinExistence type="predicted"/>
<reference evidence="2" key="1">
    <citation type="journal article" date="2023" name="Genome Biol. Evol.">
        <title>Long-read-based Genome Assembly of Drosophila gunungcola Reveals Fewer Chemosensory Genes in Flower-breeding Species.</title>
        <authorList>
            <person name="Negi A."/>
            <person name="Liao B.Y."/>
            <person name="Yeh S.D."/>
        </authorList>
    </citation>
    <scope>NUCLEOTIDE SEQUENCE</scope>
    <source>
        <strain evidence="2">Sukarami</strain>
    </source>
</reference>